<dbReference type="PANTHER" id="PTHR11409:SF43">
    <property type="entry name" value="ADENOSINE DEAMINASE"/>
    <property type="match status" value="1"/>
</dbReference>
<dbReference type="SUPFAM" id="SSF51556">
    <property type="entry name" value="Metallo-dependent hydrolases"/>
    <property type="match status" value="1"/>
</dbReference>
<dbReference type="PANTHER" id="PTHR11409">
    <property type="entry name" value="ADENOSINE DEAMINASE"/>
    <property type="match status" value="1"/>
</dbReference>
<comment type="cofactor">
    <cofactor evidence="1">
        <name>Zn(2+)</name>
        <dbReference type="ChEBI" id="CHEBI:29105"/>
    </cofactor>
</comment>
<evidence type="ECO:0000313" key="9">
    <source>
        <dbReference type="Proteomes" id="UP000663440"/>
    </source>
</evidence>
<feature type="domain" description="Adenosine deaminase" evidence="7">
    <location>
        <begin position="762"/>
        <end position="870"/>
    </location>
</feature>
<protein>
    <recommendedName>
        <fullName evidence="3">adenosine deaminase</fullName>
        <ecNumber evidence="3">3.5.4.4</ecNumber>
    </recommendedName>
</protein>
<dbReference type="Gene3D" id="3.20.20.140">
    <property type="entry name" value="Metal-dependent hydrolases"/>
    <property type="match status" value="2"/>
</dbReference>
<evidence type="ECO:0000256" key="5">
    <source>
        <dbReference type="ARBA" id="ARBA00022801"/>
    </source>
</evidence>
<dbReference type="EMBL" id="CP071448">
    <property type="protein sequence ID" value="QSW89918.1"/>
    <property type="molecule type" value="Genomic_DNA"/>
</dbReference>
<evidence type="ECO:0000259" key="7">
    <source>
        <dbReference type="Pfam" id="PF00962"/>
    </source>
</evidence>
<name>A0ABX7QHG5_9FLAO</name>
<dbReference type="RefSeq" id="WP_207297094.1">
    <property type="nucleotide sequence ID" value="NZ_CP071448.1"/>
</dbReference>
<organism evidence="8 9">
    <name type="scientific">Flavobacterium endoglycinae</name>
    <dbReference type="NCBI Taxonomy" id="2816357"/>
    <lineage>
        <taxon>Bacteria</taxon>
        <taxon>Pseudomonadati</taxon>
        <taxon>Bacteroidota</taxon>
        <taxon>Flavobacteriia</taxon>
        <taxon>Flavobacteriales</taxon>
        <taxon>Flavobacteriaceae</taxon>
        <taxon>Flavobacterium</taxon>
    </lineage>
</organism>
<gene>
    <name evidence="8" type="ORF">J0383_03655</name>
</gene>
<proteinExistence type="inferred from homology"/>
<comment type="similarity">
    <text evidence="2">Belongs to the metallo-dependent hydrolases superfamily. Adenosine and AMP deaminases family.</text>
</comment>
<reference evidence="8 9" key="1">
    <citation type="submission" date="2021-03" db="EMBL/GenBank/DDBJ databases">
        <title>Flavobacterium kribbensis sp. nov, an endophytic bacteria, isolated from soybean.</title>
        <authorList>
            <person name="Lee J."/>
            <person name="Seo J."/>
        </authorList>
    </citation>
    <scope>NUCLEOTIDE SEQUENCE [LARGE SCALE GENOMIC DNA]</scope>
    <source>
        <strain evidence="8 9">BB8</strain>
    </source>
</reference>
<evidence type="ECO:0000256" key="3">
    <source>
        <dbReference type="ARBA" id="ARBA00012784"/>
    </source>
</evidence>
<dbReference type="InterPro" id="IPR001365">
    <property type="entry name" value="A_deaminase_dom"/>
</dbReference>
<keyword evidence="9" id="KW-1185">Reference proteome</keyword>
<dbReference type="InterPro" id="IPR032466">
    <property type="entry name" value="Metal_Hydrolase"/>
</dbReference>
<dbReference type="InterPro" id="IPR006330">
    <property type="entry name" value="Ado/ade_deaminase"/>
</dbReference>
<dbReference type="Pfam" id="PF00962">
    <property type="entry name" value="A_deaminase"/>
    <property type="match status" value="1"/>
</dbReference>
<evidence type="ECO:0000256" key="6">
    <source>
        <dbReference type="ARBA" id="ARBA00022833"/>
    </source>
</evidence>
<accession>A0ABX7QHG5</accession>
<keyword evidence="5" id="KW-0378">Hydrolase</keyword>
<evidence type="ECO:0000256" key="1">
    <source>
        <dbReference type="ARBA" id="ARBA00001947"/>
    </source>
</evidence>
<evidence type="ECO:0000256" key="4">
    <source>
        <dbReference type="ARBA" id="ARBA00022723"/>
    </source>
</evidence>
<evidence type="ECO:0000256" key="2">
    <source>
        <dbReference type="ARBA" id="ARBA00006676"/>
    </source>
</evidence>
<keyword evidence="4" id="KW-0479">Metal-binding</keyword>
<dbReference type="EC" id="3.5.4.4" evidence="3"/>
<keyword evidence="6" id="KW-0862">Zinc</keyword>
<dbReference type="Proteomes" id="UP000663440">
    <property type="component" value="Chromosome"/>
</dbReference>
<evidence type="ECO:0000313" key="8">
    <source>
        <dbReference type="EMBL" id="QSW89918.1"/>
    </source>
</evidence>
<sequence length="880" mass="103943">MDNLRKSIRLLFTNYCSDKILKLKNEEQYICKQNFLENGFHSFSNYSLDEISNVFVKLENDWFLINDKTKSKSVFNILTHFNSKILVEENLEPFVVFEHLLKWRDLSYYVGEDLLTCSHFAYSDTISQRERDFFSWRPTSFSNNKQLRILLKKGIAENHFHLKGSGPVFDLSWINIMNNVNKFENEFTNLEAEISLFTKISNSSETSRKSLKILVYKAAYIRLKLFNFLNNIDQYVEDDKNKEFKIDLSKDSNPTDSHDLVIKLNELNREISLNKKDCGHRFKHFKSIEVIDYAIPKNIHKQNLENSYIFYGERKFLYDCFKKIFNKESDFKKFHYLFHSYLLIKAQFRAELIQINDKVGFGNFSKYQDRKEFFLSDKSIYHTAFVNLAVHDTLIHSKIKSFEVRIAPKESYIDLTKSIKSYNTVLTKNAIESEKEFSPDFNNLNIVSTQQHFYTIHYIKKEDKFKNSTISSYVTCRHFKLRKEIKKQSIAIRNLRESNQQYSELIRGIDAASSEFAASPEVFAQGFRYLKNHNLKGTLNHLKEKISEHKMSATYHAGEDFYDVVDGLRAIDECVLFLNLNQGDRIGHALALGVDVKEYYEFKKYKLMLPKQTVLDNTVWLLAKIRKYGISICRNEVNRLERLYEVLFYELYQQNFDNDSSFKKKYFHQTIYFDSWKLRGDDPYLYLDNLEEEVYNKINLTYWERCRINEIPSIVKNVRSNVDVKFLYQQYHFNSDIKKQGKMIKQLEISHDYILLVEAVQKSMMHAIASLNIGIECNPTSNYLIGTFKRYAKHPITKFFNLGLEMDHSVVKDCPQLSVSINTDDQGIFSTSLENEYALMAIALEKEKDEFGKPKYNSKMISDWLDKVRQMGIEQSFKES</sequence>